<keyword evidence="2" id="KW-1185">Reference proteome</keyword>
<sequence>MFGTFKSDWKSVEGAENWDPFAKKHRYEPAWKIGHQLHGIFRARIAKKGWSTIKHLRAYGPIFGEGYVESPMDYVDPRPPSDLVDGEEEYEVDKILD</sequence>
<gene>
    <name evidence="1" type="ORF">BGW38_009552</name>
</gene>
<reference evidence="1" key="1">
    <citation type="journal article" date="2020" name="Fungal Divers.">
        <title>Resolving the Mortierellaceae phylogeny through synthesis of multi-gene phylogenetics and phylogenomics.</title>
        <authorList>
            <person name="Vandepol N."/>
            <person name="Liber J."/>
            <person name="Desiro A."/>
            <person name="Na H."/>
            <person name="Kennedy M."/>
            <person name="Barry K."/>
            <person name="Grigoriev I.V."/>
            <person name="Miller A.N."/>
            <person name="O'Donnell K."/>
            <person name="Stajich J.E."/>
            <person name="Bonito G."/>
        </authorList>
    </citation>
    <scope>NUCLEOTIDE SEQUENCE</scope>
    <source>
        <strain evidence="1">KOD1015</strain>
    </source>
</reference>
<dbReference type="OrthoDB" id="2397721at2759"/>
<accession>A0A9P6FZ82</accession>
<name>A0A9P6FZ82_9FUNG</name>
<comment type="caution">
    <text evidence="1">The sequence shown here is derived from an EMBL/GenBank/DDBJ whole genome shotgun (WGS) entry which is preliminary data.</text>
</comment>
<evidence type="ECO:0000313" key="2">
    <source>
        <dbReference type="Proteomes" id="UP000780801"/>
    </source>
</evidence>
<organism evidence="1 2">
    <name type="scientific">Lunasporangiospora selenospora</name>
    <dbReference type="NCBI Taxonomy" id="979761"/>
    <lineage>
        <taxon>Eukaryota</taxon>
        <taxon>Fungi</taxon>
        <taxon>Fungi incertae sedis</taxon>
        <taxon>Mucoromycota</taxon>
        <taxon>Mortierellomycotina</taxon>
        <taxon>Mortierellomycetes</taxon>
        <taxon>Mortierellales</taxon>
        <taxon>Mortierellaceae</taxon>
        <taxon>Lunasporangiospora</taxon>
    </lineage>
</organism>
<dbReference type="AlphaFoldDB" id="A0A9P6FZ82"/>
<proteinExistence type="predicted"/>
<dbReference type="EMBL" id="JAABOA010000709">
    <property type="protein sequence ID" value="KAF9583400.1"/>
    <property type="molecule type" value="Genomic_DNA"/>
</dbReference>
<protein>
    <submittedName>
        <fullName evidence="1">Uncharacterized protein</fullName>
    </submittedName>
</protein>
<evidence type="ECO:0000313" key="1">
    <source>
        <dbReference type="EMBL" id="KAF9583400.1"/>
    </source>
</evidence>
<dbReference type="Proteomes" id="UP000780801">
    <property type="component" value="Unassembled WGS sequence"/>
</dbReference>